<keyword evidence="1" id="KW-1133">Transmembrane helix</keyword>
<feature type="transmembrane region" description="Helical" evidence="1">
    <location>
        <begin position="9"/>
        <end position="26"/>
    </location>
</feature>
<accession>A0A6N3G2Z8</accession>
<name>A0A6N3G2Z8_9CLOT</name>
<dbReference type="RefSeq" id="WP_156627413.1">
    <property type="nucleotide sequence ID" value="NZ_CACRTO010000043.1"/>
</dbReference>
<gene>
    <name evidence="2" type="ORF">CTLFYP3_02972</name>
</gene>
<evidence type="ECO:0000313" key="2">
    <source>
        <dbReference type="EMBL" id="VYU58520.1"/>
    </source>
</evidence>
<feature type="transmembrane region" description="Helical" evidence="1">
    <location>
        <begin position="32"/>
        <end position="51"/>
    </location>
</feature>
<organism evidence="2">
    <name type="scientific">Clostridium tertium</name>
    <dbReference type="NCBI Taxonomy" id="1559"/>
    <lineage>
        <taxon>Bacteria</taxon>
        <taxon>Bacillati</taxon>
        <taxon>Bacillota</taxon>
        <taxon>Clostridia</taxon>
        <taxon>Eubacteriales</taxon>
        <taxon>Clostridiaceae</taxon>
        <taxon>Clostridium</taxon>
    </lineage>
</organism>
<keyword evidence="1" id="KW-0472">Membrane</keyword>
<evidence type="ECO:0000256" key="1">
    <source>
        <dbReference type="SAM" id="Phobius"/>
    </source>
</evidence>
<proteinExistence type="predicted"/>
<protein>
    <submittedName>
        <fullName evidence="2">Uncharacterized protein</fullName>
    </submittedName>
</protein>
<dbReference type="EMBL" id="CACRTO010000043">
    <property type="protein sequence ID" value="VYU58520.1"/>
    <property type="molecule type" value="Genomic_DNA"/>
</dbReference>
<dbReference type="AlphaFoldDB" id="A0A6N3G2Z8"/>
<keyword evidence="1" id="KW-0812">Transmembrane</keyword>
<sequence length="65" mass="7445">MKEVEIKNFIAYSNIIFLAIMGFLIAKNRLDLGSVLMATSLFYTLSIQFILNKKSVKKTDKEKTL</sequence>
<reference evidence="2" key="1">
    <citation type="submission" date="2019-11" db="EMBL/GenBank/DDBJ databases">
        <authorList>
            <person name="Feng L."/>
        </authorList>
    </citation>
    <scope>NUCLEOTIDE SEQUENCE</scope>
    <source>
        <strain evidence="2">CTertiumLFYP3</strain>
    </source>
</reference>